<dbReference type="Pfam" id="PF13645">
    <property type="entry name" value="YkuD_2"/>
    <property type="match status" value="1"/>
</dbReference>
<keyword evidence="2" id="KW-1185">Reference proteome</keyword>
<sequence>MTKAQVVVVLMVVALSVSFGFQKINPLFISDRSSNDTIIVHQDSVSKPEWTAIYDSLDLKNKGLSEAAFQYAWYGYQKMNLGKHIMAIADFSQSSCKKRLYVIDFLEKKLLLNTFVAHGRNSGQEFAKNFSNNNSSYQSSLGFYKTLGTYQGKHGLSLRLEGVEKGINDRAFERAIVMHGADYVSEDFIKNTGRLGRSQGCPAVSIADHKKLIQLMYNGAGLFIYSQNPNYFQKSSLLAGLNLMKEKGQALGASLLYTSAK</sequence>
<proteinExistence type="predicted"/>
<gene>
    <name evidence="1" type="ORF">SAMN04487995_4741</name>
</gene>
<dbReference type="PANTHER" id="PTHR38477:SF1">
    <property type="entry name" value="MUREIN L,D-TRANSPEPTIDASE CATALYTIC DOMAIN FAMILY PROTEIN"/>
    <property type="match status" value="1"/>
</dbReference>
<evidence type="ECO:0000313" key="1">
    <source>
        <dbReference type="EMBL" id="SEJ45507.1"/>
    </source>
</evidence>
<dbReference type="STRING" id="408657.SAMN04487995_4741"/>
<dbReference type="OrthoDB" id="9815195at2"/>
<reference evidence="1 2" key="1">
    <citation type="submission" date="2016-10" db="EMBL/GenBank/DDBJ databases">
        <authorList>
            <person name="de Groot N.N."/>
        </authorList>
    </citation>
    <scope>NUCLEOTIDE SEQUENCE [LARGE SCALE GENOMIC DNA]</scope>
    <source>
        <strain evidence="1 2">DSM 19938</strain>
    </source>
</reference>
<organism evidence="1 2">
    <name type="scientific">Dyadobacter koreensis</name>
    <dbReference type="NCBI Taxonomy" id="408657"/>
    <lineage>
        <taxon>Bacteria</taxon>
        <taxon>Pseudomonadati</taxon>
        <taxon>Bacteroidota</taxon>
        <taxon>Cytophagia</taxon>
        <taxon>Cytophagales</taxon>
        <taxon>Spirosomataceae</taxon>
        <taxon>Dyadobacter</taxon>
    </lineage>
</organism>
<protein>
    <submittedName>
        <fullName evidence="1">L,D-transpeptidase catalytic domain</fullName>
    </submittedName>
</protein>
<dbReference type="Proteomes" id="UP000199532">
    <property type="component" value="Unassembled WGS sequence"/>
</dbReference>
<dbReference type="PANTHER" id="PTHR38477">
    <property type="entry name" value="HYPOTHETICAL EXPORTED PROTEIN"/>
    <property type="match status" value="1"/>
</dbReference>
<name>A0A1H6Z299_9BACT</name>
<dbReference type="AlphaFoldDB" id="A0A1H6Z299"/>
<dbReference type="InterPro" id="IPR032676">
    <property type="entry name" value="YkuD_2"/>
</dbReference>
<dbReference type="RefSeq" id="WP_090338902.1">
    <property type="nucleotide sequence ID" value="NZ_FNXY01000008.1"/>
</dbReference>
<accession>A0A1H6Z299</accession>
<evidence type="ECO:0000313" key="2">
    <source>
        <dbReference type="Proteomes" id="UP000199532"/>
    </source>
</evidence>
<dbReference type="EMBL" id="FNXY01000008">
    <property type="protein sequence ID" value="SEJ45507.1"/>
    <property type="molecule type" value="Genomic_DNA"/>
</dbReference>